<reference evidence="5 6" key="1">
    <citation type="journal article" date="2009" name="Environ. Microbiol.">
        <title>Genome sequence of Desulfobacterium autotrophicum HRM2, a marine sulfate reducer oxidizing organic carbon completely to carbon dioxide.</title>
        <authorList>
            <person name="Strittmatter A.W."/>
            <person name="Liesegang H."/>
            <person name="Rabus R."/>
            <person name="Decker I."/>
            <person name="Amann J."/>
            <person name="Andres S."/>
            <person name="Henne A."/>
            <person name="Fricke W.F."/>
            <person name="Martinez-Arias R."/>
            <person name="Bartels D."/>
            <person name="Goesmann A."/>
            <person name="Krause L."/>
            <person name="Puehler A."/>
            <person name="Klenk H.P."/>
            <person name="Richter M."/>
            <person name="Schuler M."/>
            <person name="Gloeckner F.O."/>
            <person name="Meyerdierks A."/>
            <person name="Gottschalk G."/>
            <person name="Amann R."/>
        </authorList>
    </citation>
    <scope>NUCLEOTIDE SEQUENCE [LARGE SCALE GENOMIC DNA]</scope>
    <source>
        <strain evidence="6">ATCC 43914 / DSM 3382 / HRM2</strain>
    </source>
</reference>
<dbReference type="Gene3D" id="1.10.10.10">
    <property type="entry name" value="Winged helix-like DNA-binding domain superfamily/Winged helix DNA-binding domain"/>
    <property type="match status" value="1"/>
</dbReference>
<sequence>MEQQKQKCIQQIVASVRQVFRSVYLDSARTGRKFGVSGSQMQVLRNLLIYGSLSSVELSRKMFVTAANMTGIIDRLENKGVVNRKRKPGDRRVVLISLTESGQKLAGSLPDPVEKKLLQGLRNRPYGEMVRIAESMATLLELVDAEEIEDSPRAVSIEDSPSAGEKSKP</sequence>
<dbReference type="PRINTS" id="PR00598">
    <property type="entry name" value="HTHMARR"/>
</dbReference>
<dbReference type="OrthoDB" id="195851at2"/>
<dbReference type="AlphaFoldDB" id="C0QAT2"/>
<protein>
    <submittedName>
        <fullName evidence="5">Transcriptional regulator (MarR family protein)</fullName>
    </submittedName>
</protein>
<dbReference type="GO" id="GO:0003677">
    <property type="term" value="F:DNA binding"/>
    <property type="evidence" value="ECO:0007669"/>
    <property type="project" value="UniProtKB-KW"/>
</dbReference>
<evidence type="ECO:0000313" key="5">
    <source>
        <dbReference type="EMBL" id="ACN16865.1"/>
    </source>
</evidence>
<keyword evidence="1" id="KW-0805">Transcription regulation</keyword>
<dbReference type="InterPro" id="IPR036388">
    <property type="entry name" value="WH-like_DNA-bd_sf"/>
</dbReference>
<dbReference type="PANTHER" id="PTHR42756:SF1">
    <property type="entry name" value="TRANSCRIPTIONAL REPRESSOR OF EMRAB OPERON"/>
    <property type="match status" value="1"/>
</dbReference>
<dbReference type="PANTHER" id="PTHR42756">
    <property type="entry name" value="TRANSCRIPTIONAL REGULATOR, MARR"/>
    <property type="match status" value="1"/>
</dbReference>
<keyword evidence="6" id="KW-1185">Reference proteome</keyword>
<proteinExistence type="predicted"/>
<dbReference type="HOGENOM" id="CLU_083287_27_7_7"/>
<evidence type="ECO:0000256" key="3">
    <source>
        <dbReference type="ARBA" id="ARBA00023163"/>
    </source>
</evidence>
<dbReference type="eggNOG" id="COG1846">
    <property type="taxonomic scope" value="Bacteria"/>
</dbReference>
<dbReference type="InterPro" id="IPR036390">
    <property type="entry name" value="WH_DNA-bd_sf"/>
</dbReference>
<evidence type="ECO:0000256" key="1">
    <source>
        <dbReference type="ARBA" id="ARBA00023015"/>
    </source>
</evidence>
<organism evidence="5 6">
    <name type="scientific">Desulforapulum autotrophicum (strain ATCC 43914 / DSM 3382 / VKM B-1955 / HRM2)</name>
    <name type="common">Desulfobacterium autotrophicum</name>
    <dbReference type="NCBI Taxonomy" id="177437"/>
    <lineage>
        <taxon>Bacteria</taxon>
        <taxon>Pseudomonadati</taxon>
        <taxon>Thermodesulfobacteriota</taxon>
        <taxon>Desulfobacteria</taxon>
        <taxon>Desulfobacterales</taxon>
        <taxon>Desulfobacteraceae</taxon>
        <taxon>Desulforapulum</taxon>
    </lineage>
</organism>
<dbReference type="InterPro" id="IPR000835">
    <property type="entry name" value="HTH_MarR-typ"/>
</dbReference>
<dbReference type="STRING" id="177437.HRM2_38070"/>
<feature type="domain" description="HTH marR-type" evidence="4">
    <location>
        <begin position="9"/>
        <end position="141"/>
    </location>
</feature>
<dbReference type="Pfam" id="PF01047">
    <property type="entry name" value="MarR"/>
    <property type="match status" value="1"/>
</dbReference>
<dbReference type="KEGG" id="dat:HRM2_38070"/>
<dbReference type="PROSITE" id="PS50995">
    <property type="entry name" value="HTH_MARR_2"/>
    <property type="match status" value="1"/>
</dbReference>
<dbReference type="SMART" id="SM00347">
    <property type="entry name" value="HTH_MARR"/>
    <property type="match status" value="1"/>
</dbReference>
<name>C0QAT2_DESAH</name>
<accession>C0QAT2</accession>
<dbReference type="GO" id="GO:0003700">
    <property type="term" value="F:DNA-binding transcription factor activity"/>
    <property type="evidence" value="ECO:0007669"/>
    <property type="project" value="InterPro"/>
</dbReference>
<evidence type="ECO:0000313" key="6">
    <source>
        <dbReference type="Proteomes" id="UP000000442"/>
    </source>
</evidence>
<gene>
    <name evidence="5" type="ordered locus">HRM2_38070</name>
</gene>
<dbReference type="RefSeq" id="WP_015905611.1">
    <property type="nucleotide sequence ID" value="NC_012108.1"/>
</dbReference>
<keyword evidence="3" id="KW-0804">Transcription</keyword>
<dbReference type="EMBL" id="CP001087">
    <property type="protein sequence ID" value="ACN16865.1"/>
    <property type="molecule type" value="Genomic_DNA"/>
</dbReference>
<dbReference type="Proteomes" id="UP000000442">
    <property type="component" value="Chromosome"/>
</dbReference>
<evidence type="ECO:0000256" key="2">
    <source>
        <dbReference type="ARBA" id="ARBA00023125"/>
    </source>
</evidence>
<dbReference type="SUPFAM" id="SSF46785">
    <property type="entry name" value="Winged helix' DNA-binding domain"/>
    <property type="match status" value="1"/>
</dbReference>
<evidence type="ECO:0000259" key="4">
    <source>
        <dbReference type="PROSITE" id="PS50995"/>
    </source>
</evidence>
<keyword evidence="2" id="KW-0238">DNA-binding</keyword>